<feature type="region of interest" description="Disordered" evidence="1">
    <location>
        <begin position="1"/>
        <end position="22"/>
    </location>
</feature>
<reference evidence="2 3" key="1">
    <citation type="submission" date="2024-03" db="EMBL/GenBank/DDBJ databases">
        <title>Draft genome sequence of Pseudonocardia nematodicida JCM 31783.</title>
        <authorList>
            <person name="Butdee W."/>
            <person name="Duangmal K."/>
        </authorList>
    </citation>
    <scope>NUCLEOTIDE SEQUENCE [LARGE SCALE GENOMIC DNA]</scope>
    <source>
        <strain evidence="2 3">JCM 31783</strain>
    </source>
</reference>
<accession>A0ABV1KCK1</accession>
<dbReference type="RefSeq" id="WP_349298668.1">
    <property type="nucleotide sequence ID" value="NZ_JBEDNQ010000005.1"/>
</dbReference>
<dbReference type="Proteomes" id="UP001494902">
    <property type="component" value="Unassembled WGS sequence"/>
</dbReference>
<evidence type="ECO:0000313" key="3">
    <source>
        <dbReference type="Proteomes" id="UP001494902"/>
    </source>
</evidence>
<evidence type="ECO:0000313" key="2">
    <source>
        <dbReference type="EMBL" id="MEQ3551593.1"/>
    </source>
</evidence>
<gene>
    <name evidence="2" type="ORF">WIS52_14050</name>
</gene>
<dbReference type="EMBL" id="JBEDNQ010000005">
    <property type="protein sequence ID" value="MEQ3551593.1"/>
    <property type="molecule type" value="Genomic_DNA"/>
</dbReference>
<name>A0ABV1KCK1_9PSEU</name>
<protein>
    <submittedName>
        <fullName evidence="2">DUF3817 domain-containing protein</fullName>
    </submittedName>
</protein>
<proteinExistence type="predicted"/>
<keyword evidence="3" id="KW-1185">Reference proteome</keyword>
<evidence type="ECO:0000256" key="1">
    <source>
        <dbReference type="SAM" id="MobiDB-lite"/>
    </source>
</evidence>
<sequence>MTGPGAGRSFPGGAESEDELALEPDEHALPTRLLRVAAWVEVLSLGTLLVNLATVHHPAVASVTGPIHGLAYLVVIASTWILPCAARTRLLAWVPAVGGLLVVRAVDRTSGEQGVDGRAVQRWRP</sequence>
<organism evidence="2 3">
    <name type="scientific">Pseudonocardia nematodicida</name>
    <dbReference type="NCBI Taxonomy" id="1206997"/>
    <lineage>
        <taxon>Bacteria</taxon>
        <taxon>Bacillati</taxon>
        <taxon>Actinomycetota</taxon>
        <taxon>Actinomycetes</taxon>
        <taxon>Pseudonocardiales</taxon>
        <taxon>Pseudonocardiaceae</taxon>
        <taxon>Pseudonocardia</taxon>
    </lineage>
</organism>
<comment type="caution">
    <text evidence="2">The sequence shown here is derived from an EMBL/GenBank/DDBJ whole genome shotgun (WGS) entry which is preliminary data.</text>
</comment>